<reference evidence="2 3" key="1">
    <citation type="submission" date="2019-05" db="EMBL/GenBank/DDBJ databases">
        <title>Genomes sequences of two Nocardia cyriacigeorgica environmental isolates, type strains Nocardia asteroides ATCC 19247 and Nocardia cyriacigeorgica DSM 44484.</title>
        <authorList>
            <person name="Vautrin F."/>
            <person name="Bergeron E."/>
            <person name="Dubost A."/>
            <person name="Abrouk D."/>
            <person name="Rodriguez Nava V."/>
            <person name="Pujic P."/>
        </authorList>
    </citation>
    <scope>NUCLEOTIDE SEQUENCE [LARGE SCALE GENOMIC DNA]</scope>
    <source>
        <strain evidence="2 3">EML 1456</strain>
    </source>
</reference>
<dbReference type="Proteomes" id="UP000308349">
    <property type="component" value="Unassembled WGS sequence"/>
</dbReference>
<evidence type="ECO:0000313" key="3">
    <source>
        <dbReference type="Proteomes" id="UP000308349"/>
    </source>
</evidence>
<sequence>MSSHRATIGDAGATVRILPLGAPNPSRRATPSQQAIDFYFLEAILVSALLLVYLFSNYLDDQPTHALASISKRRRGPRSQGTGMLRLPSKDLVLEACSGTIHQPHPVLEAAYELAALHEAGSTAIAVGETASERANLMRGIDRWIAANLPAPLGAAYMHTETMGSVIDRLARYSVLAHAALTRDTRPWELHFAWQRLAELSLGYGDLSFELASGARRLPDLTGAQ</sequence>
<evidence type="ECO:0000313" key="2">
    <source>
        <dbReference type="EMBL" id="TLG17869.1"/>
    </source>
</evidence>
<evidence type="ECO:0000256" key="1">
    <source>
        <dbReference type="SAM" id="Phobius"/>
    </source>
</evidence>
<comment type="caution">
    <text evidence="2">The sequence shown here is derived from an EMBL/GenBank/DDBJ whole genome shotgun (WGS) entry which is preliminary data.</text>
</comment>
<protein>
    <submittedName>
        <fullName evidence="2">DUF4254 domain-containing protein</fullName>
    </submittedName>
</protein>
<dbReference type="OrthoDB" id="3352146at2"/>
<keyword evidence="1" id="KW-1133">Transmembrane helix</keyword>
<keyword evidence="1" id="KW-0472">Membrane</keyword>
<proteinExistence type="predicted"/>
<accession>A0A5R8PLF2</accession>
<dbReference type="Pfam" id="PF14063">
    <property type="entry name" value="DUF4254"/>
    <property type="match status" value="1"/>
</dbReference>
<feature type="transmembrane region" description="Helical" evidence="1">
    <location>
        <begin position="36"/>
        <end position="55"/>
    </location>
</feature>
<keyword evidence="1" id="KW-0812">Transmembrane</keyword>
<dbReference type="EMBL" id="VBUU01000001">
    <property type="protein sequence ID" value="TLG17869.1"/>
    <property type="molecule type" value="Genomic_DNA"/>
</dbReference>
<gene>
    <name evidence="2" type="ORF">FEK35_01640</name>
</gene>
<dbReference type="InterPro" id="IPR025350">
    <property type="entry name" value="DUF4254"/>
</dbReference>
<dbReference type="AlphaFoldDB" id="A0A5R8PLF2"/>
<name>A0A5R8PLF2_9NOCA</name>
<organism evidence="2 3">
    <name type="scientific">Nocardia cyriacigeorgica</name>
    <dbReference type="NCBI Taxonomy" id="135487"/>
    <lineage>
        <taxon>Bacteria</taxon>
        <taxon>Bacillati</taxon>
        <taxon>Actinomycetota</taxon>
        <taxon>Actinomycetes</taxon>
        <taxon>Mycobacteriales</taxon>
        <taxon>Nocardiaceae</taxon>
        <taxon>Nocardia</taxon>
    </lineage>
</organism>